<organism evidence="1 2">
    <name type="scientific">Viridibacillus arvi</name>
    <dbReference type="NCBI Taxonomy" id="263475"/>
    <lineage>
        <taxon>Bacteria</taxon>
        <taxon>Bacillati</taxon>
        <taxon>Bacillota</taxon>
        <taxon>Bacilli</taxon>
        <taxon>Bacillales</taxon>
        <taxon>Caryophanaceae</taxon>
        <taxon>Viridibacillus</taxon>
    </lineage>
</organism>
<protein>
    <submittedName>
        <fullName evidence="1">Uncharacterized protein</fullName>
    </submittedName>
</protein>
<name>A0A0M0LLL0_9BACL</name>
<gene>
    <name evidence="1" type="ORF">AMD00_05485</name>
</gene>
<comment type="caution">
    <text evidence="1">The sequence shown here is derived from an EMBL/GenBank/DDBJ whole genome shotgun (WGS) entry which is preliminary data.</text>
</comment>
<evidence type="ECO:0000313" key="2">
    <source>
        <dbReference type="Proteomes" id="UP000036867"/>
    </source>
</evidence>
<accession>A0A0M0LLL0</accession>
<keyword evidence="2" id="KW-1185">Reference proteome</keyword>
<sequence length="157" mass="17283">MKVVKTLVTGLLASGIVLTGVSGPNGEIDIVHAETSIIPLSPNPPITTYDYYTAEGQAKVYKIVTEKTKIDGKVKITTKLVAFKVDEFGSAFKVSQTTGLPSTVQAYIGKRIEYKKIVAYKDLTDAEIGTTYYLKTKQDGVYETTKDKWNSWFSSVK</sequence>
<dbReference type="RefSeq" id="WP_053416053.1">
    <property type="nucleotide sequence ID" value="NZ_LILB01000001.1"/>
</dbReference>
<proteinExistence type="predicted"/>
<dbReference type="EMBL" id="LILB01000001">
    <property type="protein sequence ID" value="KOO51886.1"/>
    <property type="molecule type" value="Genomic_DNA"/>
</dbReference>
<evidence type="ECO:0000313" key="1">
    <source>
        <dbReference type="EMBL" id="KOO51886.1"/>
    </source>
</evidence>
<dbReference type="GeneID" id="301135555"/>
<dbReference type="AlphaFoldDB" id="A0A0M0LLL0"/>
<dbReference type="Proteomes" id="UP000036867">
    <property type="component" value="Unassembled WGS sequence"/>
</dbReference>
<reference evidence="2" key="1">
    <citation type="submission" date="2015-08" db="EMBL/GenBank/DDBJ databases">
        <title>Fjat-10028 dsm 16317.</title>
        <authorList>
            <person name="Liu B."/>
            <person name="Wang J."/>
            <person name="Zhu Y."/>
            <person name="Liu G."/>
            <person name="Chen Q."/>
            <person name="Chen Z."/>
            <person name="Lan J."/>
            <person name="Che J."/>
            <person name="Ge C."/>
            <person name="Shi H."/>
            <person name="Pan Z."/>
            <person name="Liu X."/>
        </authorList>
    </citation>
    <scope>NUCLEOTIDE SEQUENCE [LARGE SCALE GENOMIC DNA]</scope>
    <source>
        <strain evidence="2">DSM 16317</strain>
    </source>
</reference>
<dbReference type="OrthoDB" id="9883594at2"/>